<dbReference type="PANTHER" id="PTHR31138:SF1">
    <property type="entry name" value="PDZ DOMAIN-CONTAINING PROTEIN"/>
    <property type="match status" value="1"/>
</dbReference>
<dbReference type="InterPro" id="IPR045967">
    <property type="entry name" value="HAM1-like_N"/>
</dbReference>
<evidence type="ECO:0000259" key="3">
    <source>
        <dbReference type="Pfam" id="PF19343"/>
    </source>
</evidence>
<dbReference type="OrthoDB" id="19394at2759"/>
<dbReference type="HOGENOM" id="CLU_007183_1_0_1"/>
<feature type="compositionally biased region" description="Polar residues" evidence="1">
    <location>
        <begin position="246"/>
        <end position="255"/>
    </location>
</feature>
<dbReference type="eggNOG" id="ENOG502QYDH">
    <property type="taxonomic scope" value="Eukaryota"/>
</dbReference>
<evidence type="ECO:0000259" key="2">
    <source>
        <dbReference type="Pfam" id="PF14613"/>
    </source>
</evidence>
<dbReference type="KEGG" id="glz:GLAREA_06301"/>
<dbReference type="GeneID" id="19465355"/>
<keyword evidence="5" id="KW-1185">Reference proteome</keyword>
<feature type="compositionally biased region" description="Gly residues" evidence="1">
    <location>
        <begin position="862"/>
        <end position="874"/>
    </location>
</feature>
<dbReference type="AlphaFoldDB" id="S3D866"/>
<dbReference type="Proteomes" id="UP000016922">
    <property type="component" value="Unassembled WGS sequence"/>
</dbReference>
<accession>S3D866</accession>
<feature type="compositionally biased region" description="Polar residues" evidence="1">
    <location>
        <begin position="888"/>
        <end position="900"/>
    </location>
</feature>
<feature type="compositionally biased region" description="Polar residues" evidence="1">
    <location>
        <begin position="198"/>
        <end position="214"/>
    </location>
</feature>
<dbReference type="EMBL" id="KE145358">
    <property type="protein sequence ID" value="EPE33289.1"/>
    <property type="molecule type" value="Genomic_DNA"/>
</dbReference>
<feature type="region of interest" description="Disordered" evidence="1">
    <location>
        <begin position="803"/>
        <end position="949"/>
    </location>
</feature>
<feature type="domain" description="HAM1-like C-terminal" evidence="2">
    <location>
        <begin position="644"/>
        <end position="802"/>
    </location>
</feature>
<feature type="compositionally biased region" description="Basic and acidic residues" evidence="1">
    <location>
        <begin position="233"/>
        <end position="245"/>
    </location>
</feature>
<feature type="region of interest" description="Disordered" evidence="1">
    <location>
        <begin position="162"/>
        <end position="303"/>
    </location>
</feature>
<sequence>MSSVNRPTDLKAKEADVNRKLQFYGIASAFQAGKVPSNEQIDVALNSFLASKPISHPSKQLSAEGQALVADFRNVVQQAKYLLLSKNQGNLLQDFIWESQKISGGNAAVPGAPIDKQSAQQDGNKALEGLRTLGTLIISNGQFRKLLKDSTILIRDMAGDAATSAADKINPNEDQLNQLDEPAEDDTWHDNPDMSRGNIKNQIKQTYNQKSPLSKQDLKEAGRDANQTADPSGSRDPRDTADRAQNDQMNNTSSGVDAKQGARQGIESLKQKADANISEEDKEKARKRKEQAKQTTKDYMNKKMPEERRQQTIYRLKKMVVEIQGHPDYQSAITTILDLAEQYAGHANTLGQQGAGTVKGAHADTSLQKVEGDLKTLIERFANGTSTDDFFDSLNAVYKDADKDPELKNWFKQMNTYIRKCLKQQGYIMEDDATEEWNKLNDRGNFLLRDRYRNHTDRIADEVKFLAEQFDSDPSNKKFAESMNKLFTDLGNDENGKPTFKPHLVKDLTEVILPGIFQAVQYVPIPRIEYSDPMIDAVIENLVIESDNLMPNILEVANDNYFRWGRKKIANKNNNSIMVSVSGIQMDLRDVSYYVKRKQGTPKVKDLGVADIFLGGTGLSFKMKLSTATAKDSQNFFKVDKVDVDVKNFDIKLKQSNHKLLFGLFKPLMLKVMRPALQKAIEKVIKDKCHELDSMAFEVKKEVDRATEQVKNDPEQAQNIYQKYASAVQKKFLQGKNKAQEAKNNTTVNMAMTQKDSIFPDIKLPGGISSKATEYKELALKGDNWQTPVFGLGSAKASTDIPKAVEPTRKPHRVTEGGVRGPQNVGHTSSMTEQSRDPYAQSAGQSGSGYAGQSGSAYTGQSGSGYTGQSGSGYTGTQSGPIGGAGNRDSTVTGFGSQVDQAFGENAGTTGLSSSTGTGLTNGHANTNGHTATNGNTKNSTYNTTYGAENPVLAGRV</sequence>
<dbReference type="Pfam" id="PF19343">
    <property type="entry name" value="HAM1_N"/>
    <property type="match status" value="1"/>
</dbReference>
<feature type="domain" description="HAM1-like N-terminal" evidence="3">
    <location>
        <begin position="2"/>
        <end position="632"/>
    </location>
</feature>
<dbReference type="Pfam" id="PF14613">
    <property type="entry name" value="HAM1_C"/>
    <property type="match status" value="1"/>
</dbReference>
<gene>
    <name evidence="4" type="ORF">GLAREA_06301</name>
</gene>
<dbReference type="PANTHER" id="PTHR31138">
    <property type="entry name" value="CHROMOSOME 19, WHOLE GENOME SHOTGUN SEQUENCE"/>
    <property type="match status" value="1"/>
</dbReference>
<dbReference type="OMA" id="NTWHEAP"/>
<evidence type="ECO:0000313" key="4">
    <source>
        <dbReference type="EMBL" id="EPE33289.1"/>
    </source>
</evidence>
<feature type="compositionally biased region" description="Basic and acidic residues" evidence="1">
    <location>
        <begin position="269"/>
        <end position="284"/>
    </location>
</feature>
<feature type="compositionally biased region" description="Polar residues" evidence="1">
    <location>
        <begin position="938"/>
        <end position="947"/>
    </location>
</feature>
<dbReference type="RefSeq" id="XP_008079906.1">
    <property type="nucleotide sequence ID" value="XM_008081715.1"/>
</dbReference>
<feature type="compositionally biased region" description="Basic and acidic residues" evidence="1">
    <location>
        <begin position="806"/>
        <end position="815"/>
    </location>
</feature>
<protein>
    <submittedName>
        <fullName evidence="4">Uncharacterized protein</fullName>
    </submittedName>
</protein>
<feature type="compositionally biased region" description="Low complexity" evidence="1">
    <location>
        <begin position="908"/>
        <end position="937"/>
    </location>
</feature>
<proteinExistence type="predicted"/>
<evidence type="ECO:0000256" key="1">
    <source>
        <dbReference type="SAM" id="MobiDB-lite"/>
    </source>
</evidence>
<feature type="compositionally biased region" description="Basic and acidic residues" evidence="1">
    <location>
        <begin position="291"/>
        <end position="303"/>
    </location>
</feature>
<dbReference type="Gene3D" id="3.15.10.10">
    <property type="entry name" value="Bactericidal permeability-increasing protein, domain 1"/>
    <property type="match status" value="1"/>
</dbReference>
<name>S3D866_GLAL2</name>
<reference evidence="4 5" key="1">
    <citation type="journal article" date="2013" name="BMC Genomics">
        <title>Genomics-driven discovery of the pneumocandin biosynthetic gene cluster in the fungus Glarea lozoyensis.</title>
        <authorList>
            <person name="Chen L."/>
            <person name="Yue Q."/>
            <person name="Zhang X."/>
            <person name="Xiang M."/>
            <person name="Wang C."/>
            <person name="Li S."/>
            <person name="Che Y."/>
            <person name="Ortiz-Lopez F.J."/>
            <person name="Bills G.F."/>
            <person name="Liu X."/>
            <person name="An Z."/>
        </authorList>
    </citation>
    <scope>NUCLEOTIDE SEQUENCE [LARGE SCALE GENOMIC DNA]</scope>
    <source>
        <strain evidence="5">ATCC 20868 / MF5171</strain>
    </source>
</reference>
<dbReference type="InterPro" id="IPR027842">
    <property type="entry name" value="HAM1-like_C"/>
</dbReference>
<evidence type="ECO:0000313" key="5">
    <source>
        <dbReference type="Proteomes" id="UP000016922"/>
    </source>
</evidence>
<organism evidence="4 5">
    <name type="scientific">Glarea lozoyensis (strain ATCC 20868 / MF5171)</name>
    <dbReference type="NCBI Taxonomy" id="1116229"/>
    <lineage>
        <taxon>Eukaryota</taxon>
        <taxon>Fungi</taxon>
        <taxon>Dikarya</taxon>
        <taxon>Ascomycota</taxon>
        <taxon>Pezizomycotina</taxon>
        <taxon>Leotiomycetes</taxon>
        <taxon>Helotiales</taxon>
        <taxon>Helotiaceae</taxon>
        <taxon>Glarea</taxon>
    </lineage>
</organism>